<dbReference type="AlphaFoldDB" id="A0A371HSD5"/>
<accession>A0A371HSD5</accession>
<keyword evidence="4" id="KW-1185">Reference proteome</keyword>
<keyword evidence="1" id="KW-0472">Membrane</keyword>
<evidence type="ECO:0000313" key="4">
    <source>
        <dbReference type="Proteomes" id="UP000257109"/>
    </source>
</evidence>
<reference evidence="3" key="1">
    <citation type="submission" date="2018-05" db="EMBL/GenBank/DDBJ databases">
        <title>Draft genome of Mucuna pruriens seed.</title>
        <authorList>
            <person name="Nnadi N.E."/>
            <person name="Vos R."/>
            <person name="Hasami M.H."/>
            <person name="Devisetty U.K."/>
            <person name="Aguiy J.C."/>
        </authorList>
    </citation>
    <scope>NUCLEOTIDE SEQUENCE [LARGE SCALE GENOMIC DNA]</scope>
    <source>
        <strain evidence="3">JCA_2017</strain>
    </source>
</reference>
<sequence>MLLGSYFFIQNCLNVFGVMLCPMYCFFDTYFPIAKLTTIFLLLAIAFSQFWHLHQLDVHNAFLHGNLYEEVYMQFHSGNSTTRPNQSFGKRTYRGTLGKNNNPKEPVFYVYASPLTRFLVFDYLYDRQGEMIDYNIRNIVSRVLLYLCLVRLPSSAANCHRLSPATTVDRYRLPLITADCHQPPLTVAVLR</sequence>
<organism evidence="3 4">
    <name type="scientific">Mucuna pruriens</name>
    <name type="common">Velvet bean</name>
    <name type="synonym">Dolichos pruriens</name>
    <dbReference type="NCBI Taxonomy" id="157652"/>
    <lineage>
        <taxon>Eukaryota</taxon>
        <taxon>Viridiplantae</taxon>
        <taxon>Streptophyta</taxon>
        <taxon>Embryophyta</taxon>
        <taxon>Tracheophyta</taxon>
        <taxon>Spermatophyta</taxon>
        <taxon>Magnoliopsida</taxon>
        <taxon>eudicotyledons</taxon>
        <taxon>Gunneridae</taxon>
        <taxon>Pentapetalae</taxon>
        <taxon>rosids</taxon>
        <taxon>fabids</taxon>
        <taxon>Fabales</taxon>
        <taxon>Fabaceae</taxon>
        <taxon>Papilionoideae</taxon>
        <taxon>50 kb inversion clade</taxon>
        <taxon>NPAAA clade</taxon>
        <taxon>indigoferoid/millettioid clade</taxon>
        <taxon>Phaseoleae</taxon>
        <taxon>Mucuna</taxon>
    </lineage>
</organism>
<proteinExistence type="predicted"/>
<dbReference type="InterPro" id="IPR013103">
    <property type="entry name" value="RVT_2"/>
</dbReference>
<dbReference type="Pfam" id="PF07727">
    <property type="entry name" value="RVT_2"/>
    <property type="match status" value="1"/>
</dbReference>
<name>A0A371HSD5_MUCPR</name>
<keyword evidence="1" id="KW-0812">Transmembrane</keyword>
<keyword evidence="1" id="KW-1133">Transmembrane helix</keyword>
<feature type="domain" description="Reverse transcriptase Ty1/copia-type" evidence="2">
    <location>
        <begin position="25"/>
        <end position="80"/>
    </location>
</feature>
<evidence type="ECO:0000313" key="3">
    <source>
        <dbReference type="EMBL" id="RDY05685.1"/>
    </source>
</evidence>
<feature type="non-terminal residue" evidence="3">
    <location>
        <position position="1"/>
    </location>
</feature>
<comment type="caution">
    <text evidence="3">The sequence shown here is derived from an EMBL/GenBank/DDBJ whole genome shotgun (WGS) entry which is preliminary data.</text>
</comment>
<dbReference type="OrthoDB" id="411615at2759"/>
<protein>
    <recommendedName>
        <fullName evidence="2">Reverse transcriptase Ty1/copia-type domain-containing protein</fullName>
    </recommendedName>
</protein>
<gene>
    <name evidence="3" type="ORF">CR513_10446</name>
</gene>
<dbReference type="EMBL" id="QJKJ01001833">
    <property type="protein sequence ID" value="RDY05685.1"/>
    <property type="molecule type" value="Genomic_DNA"/>
</dbReference>
<dbReference type="Proteomes" id="UP000257109">
    <property type="component" value="Unassembled WGS sequence"/>
</dbReference>
<evidence type="ECO:0000256" key="1">
    <source>
        <dbReference type="SAM" id="Phobius"/>
    </source>
</evidence>
<feature type="transmembrane region" description="Helical" evidence="1">
    <location>
        <begin position="6"/>
        <end position="26"/>
    </location>
</feature>
<evidence type="ECO:0000259" key="2">
    <source>
        <dbReference type="Pfam" id="PF07727"/>
    </source>
</evidence>